<evidence type="ECO:0000313" key="1">
    <source>
        <dbReference type="EMBL" id="MCM8570512.1"/>
    </source>
</evidence>
<reference evidence="1" key="1">
    <citation type="submission" date="2022-06" db="EMBL/GenBank/DDBJ databases">
        <title>Gramella sediminis sp. nov., isolated from deep-sea sediment of the Indian Ocean.</title>
        <authorList>
            <person name="Yang L."/>
        </authorList>
    </citation>
    <scope>NUCLEOTIDE SEQUENCE</scope>
    <source>
        <strain evidence="1">HMD3159</strain>
    </source>
</reference>
<dbReference type="EMBL" id="JAMSCK010000005">
    <property type="protein sequence ID" value="MCM8570512.1"/>
    <property type="molecule type" value="Genomic_DNA"/>
</dbReference>
<proteinExistence type="predicted"/>
<accession>A0ABT0Z448</accession>
<dbReference type="Proteomes" id="UP001155077">
    <property type="component" value="Unassembled WGS sequence"/>
</dbReference>
<dbReference type="RefSeq" id="WP_165499085.1">
    <property type="nucleotide sequence ID" value="NZ_JAMSCK010000005.1"/>
</dbReference>
<organism evidence="1 2">
    <name type="scientific">Gramella jeungdoensis</name>
    <dbReference type="NCBI Taxonomy" id="708091"/>
    <lineage>
        <taxon>Bacteria</taxon>
        <taxon>Pseudomonadati</taxon>
        <taxon>Bacteroidota</taxon>
        <taxon>Flavobacteriia</taxon>
        <taxon>Flavobacteriales</taxon>
        <taxon>Flavobacteriaceae</taxon>
        <taxon>Christiangramia</taxon>
    </lineage>
</organism>
<sequence>MSSLILWYLPFVIKLSPKFGSEENIRRYPPAIKPNDRMKNINDLFT</sequence>
<evidence type="ECO:0000313" key="2">
    <source>
        <dbReference type="Proteomes" id="UP001155077"/>
    </source>
</evidence>
<name>A0ABT0Z448_9FLAO</name>
<keyword evidence="2" id="KW-1185">Reference proteome</keyword>
<comment type="caution">
    <text evidence="1">The sequence shown here is derived from an EMBL/GenBank/DDBJ whole genome shotgun (WGS) entry which is preliminary data.</text>
</comment>
<gene>
    <name evidence="1" type="ORF">NE848_14045</name>
</gene>
<protein>
    <submittedName>
        <fullName evidence="1">Uncharacterized protein</fullName>
    </submittedName>
</protein>